<dbReference type="PANTHER" id="PTHR23138:SF94">
    <property type="entry name" value="RAN BINDING PROTEIN 1"/>
    <property type="match status" value="1"/>
</dbReference>
<evidence type="ECO:0000256" key="7">
    <source>
        <dbReference type="ARBA" id="ARBA00067380"/>
    </source>
</evidence>
<feature type="region of interest" description="Disordered" evidence="9">
    <location>
        <begin position="212"/>
        <end position="240"/>
    </location>
</feature>
<reference evidence="11" key="2">
    <citation type="submission" date="2020-11" db="EMBL/GenBank/DDBJ databases">
        <authorList>
            <person name="McCartney M.A."/>
            <person name="Auch B."/>
            <person name="Kono T."/>
            <person name="Mallez S."/>
            <person name="Becker A."/>
            <person name="Gohl D.M."/>
            <person name="Silverstein K.A.T."/>
            <person name="Koren S."/>
            <person name="Bechman K.B."/>
            <person name="Herman A."/>
            <person name="Abrahante J.E."/>
            <person name="Garbe J."/>
        </authorList>
    </citation>
    <scope>NUCLEOTIDE SEQUENCE</scope>
    <source>
        <strain evidence="11">Duluth1</strain>
        <tissue evidence="11">Whole animal</tissue>
    </source>
</reference>
<comment type="caution">
    <text evidence="11">The sequence shown here is derived from an EMBL/GenBank/DDBJ whole genome shotgun (WGS) entry which is preliminary data.</text>
</comment>
<dbReference type="SMART" id="SM00160">
    <property type="entry name" value="RanBD"/>
    <property type="match status" value="1"/>
</dbReference>
<dbReference type="GO" id="GO:0005643">
    <property type="term" value="C:nuclear pore"/>
    <property type="evidence" value="ECO:0007669"/>
    <property type="project" value="TreeGrafter"/>
</dbReference>
<reference evidence="11" key="1">
    <citation type="journal article" date="2019" name="bioRxiv">
        <title>The Genome of the Zebra Mussel, Dreissena polymorpha: A Resource for Invasive Species Research.</title>
        <authorList>
            <person name="McCartney M.A."/>
            <person name="Auch B."/>
            <person name="Kono T."/>
            <person name="Mallez S."/>
            <person name="Zhang Y."/>
            <person name="Obille A."/>
            <person name="Becker A."/>
            <person name="Abrahante J.E."/>
            <person name="Garbe J."/>
            <person name="Badalamenti J.P."/>
            <person name="Herman A."/>
            <person name="Mangelson H."/>
            <person name="Liachko I."/>
            <person name="Sullivan S."/>
            <person name="Sone E.D."/>
            <person name="Koren S."/>
            <person name="Silverstein K.A.T."/>
            <person name="Beckman K.B."/>
            <person name="Gohl D.M."/>
        </authorList>
    </citation>
    <scope>NUCLEOTIDE SEQUENCE</scope>
    <source>
        <strain evidence="11">Duluth1</strain>
        <tissue evidence="11">Whole animal</tissue>
    </source>
</reference>
<feature type="compositionally biased region" description="Low complexity" evidence="9">
    <location>
        <begin position="178"/>
        <end position="188"/>
    </location>
</feature>
<evidence type="ECO:0000259" key="10">
    <source>
        <dbReference type="PROSITE" id="PS50196"/>
    </source>
</evidence>
<evidence type="ECO:0000256" key="4">
    <source>
        <dbReference type="ARBA" id="ARBA00056716"/>
    </source>
</evidence>
<dbReference type="PROSITE" id="PS50196">
    <property type="entry name" value="RANBD1"/>
    <property type="match status" value="1"/>
</dbReference>
<evidence type="ECO:0000256" key="3">
    <source>
        <dbReference type="ARBA" id="ARBA00022990"/>
    </source>
</evidence>
<comment type="subunit">
    <text evidence="6">Interacts with RAN (via C-terminus of GTP-bound form) but not with GDP-bound RAN. Identified in a complex composed of RAN, RANGAP1 and RANBP1. Identified in a complex that contains TNPO1, RAN and RANBP1. Identified in a complex that contains CSE1L, KPNA2, RAN and RANBP1. Identified in a complex with nucleotide-free RAN and RCC1.</text>
</comment>
<dbReference type="AlphaFoldDB" id="A0A9D4NID5"/>
<keyword evidence="1" id="KW-0343">GTPase activation</keyword>
<organism evidence="11 12">
    <name type="scientific">Dreissena polymorpha</name>
    <name type="common">Zebra mussel</name>
    <name type="synonym">Mytilus polymorpha</name>
    <dbReference type="NCBI Taxonomy" id="45954"/>
    <lineage>
        <taxon>Eukaryota</taxon>
        <taxon>Metazoa</taxon>
        <taxon>Spiralia</taxon>
        <taxon>Lophotrochozoa</taxon>
        <taxon>Mollusca</taxon>
        <taxon>Bivalvia</taxon>
        <taxon>Autobranchia</taxon>
        <taxon>Heteroconchia</taxon>
        <taxon>Euheterodonta</taxon>
        <taxon>Imparidentia</taxon>
        <taxon>Neoheterodontei</taxon>
        <taxon>Myida</taxon>
        <taxon>Dreissenoidea</taxon>
        <taxon>Dreissenidae</taxon>
        <taxon>Dreissena</taxon>
    </lineage>
</organism>
<dbReference type="GO" id="GO:0006913">
    <property type="term" value="P:nucleocytoplasmic transport"/>
    <property type="evidence" value="ECO:0007669"/>
    <property type="project" value="InterPro"/>
</dbReference>
<feature type="region of interest" description="Disordered" evidence="9">
    <location>
        <begin position="156"/>
        <end position="192"/>
    </location>
</feature>
<feature type="non-terminal residue" evidence="11">
    <location>
        <position position="1"/>
    </location>
</feature>
<dbReference type="InterPro" id="IPR000156">
    <property type="entry name" value="Ran_bind_dom"/>
</dbReference>
<dbReference type="InterPro" id="IPR011993">
    <property type="entry name" value="PH-like_dom_sf"/>
</dbReference>
<dbReference type="Pfam" id="PF00638">
    <property type="entry name" value="Ran_BP1"/>
    <property type="match status" value="1"/>
</dbReference>
<comment type="similarity">
    <text evidence="5">Belongs to the RANBP1 family.</text>
</comment>
<feature type="domain" description="RanBD1" evidence="10">
    <location>
        <begin position="9"/>
        <end position="147"/>
    </location>
</feature>
<dbReference type="CDD" id="cd13179">
    <property type="entry name" value="RanBD_RanBP1"/>
    <property type="match status" value="1"/>
</dbReference>
<dbReference type="PANTHER" id="PTHR23138">
    <property type="entry name" value="RAN BINDING PROTEIN"/>
    <property type="match status" value="1"/>
</dbReference>
<evidence type="ECO:0000256" key="2">
    <source>
        <dbReference type="ARBA" id="ARBA00022553"/>
    </source>
</evidence>
<keyword evidence="12" id="KW-1185">Reference proteome</keyword>
<evidence type="ECO:0000256" key="1">
    <source>
        <dbReference type="ARBA" id="ARBA00022468"/>
    </source>
</evidence>
<name>A0A9D4NID5_DREPO</name>
<dbReference type="SUPFAM" id="SSF50729">
    <property type="entry name" value="PH domain-like"/>
    <property type="match status" value="1"/>
</dbReference>
<comment type="function">
    <text evidence="4">Plays a role in RAN-dependent nucleocytoplasmic transport. Alleviates the TNPO1-dependent inhibition of RAN GTPase activity and mediates the dissociation of RAN from proteins involved in transport into the nucleus. Induces a conformation change in the complex formed by XPO1 and RAN that triggers the release of the nuclear export signal of cargo proteins. Promotes the disassembly of the complex formed by RAN and importin beta. Promotes dissociation of RAN from a complex with KPNA2 and CSE1L. Required for normal mitotic spindle assembly and normal progress through mitosis via its effect on RAN. Does not increase the RAN GTPase activity by itself, but increases GTP hydrolysis mediated by RANGAP1. Inhibits RCC1-dependent exchange of RAN-bound GDP by GTP.</text>
</comment>
<evidence type="ECO:0000313" key="12">
    <source>
        <dbReference type="Proteomes" id="UP000828390"/>
    </source>
</evidence>
<evidence type="ECO:0000256" key="5">
    <source>
        <dbReference type="ARBA" id="ARBA00061276"/>
    </source>
</evidence>
<proteinExistence type="inferred from homology"/>
<dbReference type="Gene3D" id="2.30.29.30">
    <property type="entry name" value="Pleckstrin-homology domain (PH domain)/Phosphotyrosine-binding domain (PTB)"/>
    <property type="match status" value="1"/>
</dbReference>
<dbReference type="FunFam" id="2.30.29.30:FF:000824">
    <property type="entry name" value="Ran-specific GTPase-activating protein"/>
    <property type="match status" value="1"/>
</dbReference>
<keyword evidence="3" id="KW-0007">Acetylation</keyword>
<dbReference type="InterPro" id="IPR045255">
    <property type="entry name" value="RanBP1-like"/>
</dbReference>
<evidence type="ECO:0000313" key="11">
    <source>
        <dbReference type="EMBL" id="KAH3894094.1"/>
    </source>
</evidence>
<dbReference type="EMBL" id="JAIWYP010000001">
    <property type="protein sequence ID" value="KAH3894094.1"/>
    <property type="molecule type" value="Genomic_DNA"/>
</dbReference>
<keyword evidence="2" id="KW-0597">Phosphoprotein</keyword>
<sequence>EEVESPEVHFEPLVQLKPVEVITMEEEEEELIQMRAKLFRYDNSLDPPEWKERGTGTAKMLRHKKSNLVRVLMRRDKTHKLCANHYVQPEMELKPNCGSDKAWVWTTQADFSEDESRPELLAIRFANAENAQKWKQVFTDAQDIMKEAIPKHNEQVCKAPGSQPFQKATEVSKKEEVSTSGSGDVTTSAKTDCIKEDAEKVADKLESLTVKDSEKKAETDTVKTQDNKTDDEKCISVEKA</sequence>
<dbReference type="Proteomes" id="UP000828390">
    <property type="component" value="Unassembled WGS sequence"/>
</dbReference>
<dbReference type="GO" id="GO:0005737">
    <property type="term" value="C:cytoplasm"/>
    <property type="evidence" value="ECO:0007669"/>
    <property type="project" value="TreeGrafter"/>
</dbReference>
<accession>A0A9D4NID5</accession>
<evidence type="ECO:0000256" key="9">
    <source>
        <dbReference type="SAM" id="MobiDB-lite"/>
    </source>
</evidence>
<evidence type="ECO:0000256" key="8">
    <source>
        <dbReference type="ARBA" id="ARBA00081162"/>
    </source>
</evidence>
<dbReference type="GO" id="GO:0005096">
    <property type="term" value="F:GTPase activator activity"/>
    <property type="evidence" value="ECO:0007669"/>
    <property type="project" value="UniProtKB-KW"/>
</dbReference>
<gene>
    <name evidence="11" type="ORF">DPMN_018252</name>
</gene>
<protein>
    <recommendedName>
        <fullName evidence="7">Ran-specific GTPase-activating protein</fullName>
    </recommendedName>
    <alternativeName>
        <fullName evidence="8">Ran-binding protein 1</fullName>
    </alternativeName>
</protein>
<evidence type="ECO:0000256" key="6">
    <source>
        <dbReference type="ARBA" id="ARBA00066150"/>
    </source>
</evidence>
<dbReference type="InterPro" id="IPR045256">
    <property type="entry name" value="RanBP1_RanBD"/>
</dbReference>